<evidence type="ECO:0000313" key="2">
    <source>
        <dbReference type="Proteomes" id="UP000243778"/>
    </source>
</evidence>
<dbReference type="RefSeq" id="WP_090231398.1">
    <property type="nucleotide sequence ID" value="NZ_FNNU01000007.1"/>
</dbReference>
<gene>
    <name evidence="1" type="ORF">SAMN05216287_3990</name>
</gene>
<evidence type="ECO:0000313" key="1">
    <source>
        <dbReference type="EMBL" id="SDX87831.1"/>
    </source>
</evidence>
<name>A0A1H3FA42_9PSED</name>
<reference evidence="2" key="1">
    <citation type="submission" date="2016-10" db="EMBL/GenBank/DDBJ databases">
        <authorList>
            <person name="Varghese N."/>
            <person name="Submissions S."/>
        </authorList>
    </citation>
    <scope>NUCLEOTIDE SEQUENCE [LARGE SCALE GENOMIC DNA]</scope>
    <source>
        <strain evidence="2">NRRL B-59562</strain>
    </source>
</reference>
<dbReference type="Pfam" id="PF13289">
    <property type="entry name" value="SIR2_2"/>
    <property type="match status" value="1"/>
</dbReference>
<protein>
    <submittedName>
        <fullName evidence="1">SIR2-like domain-containing protein</fullName>
    </submittedName>
</protein>
<dbReference type="AlphaFoldDB" id="A0A1H3FA42"/>
<proteinExistence type="predicted"/>
<dbReference type="OrthoDB" id="9802053at2"/>
<sequence>MTPELPVELIAARRAGTLVPMLGPAALDGVVDAQGQAIPADSESLILALNNGQPMAKKLMYEFPRAAMNVELKRGRSALVRFFDATYRDHAWSASALHGRIAELDPPYVVDFNRDTQLQDFWATRPHLLVVGIARLSGEFARYRLFQHDGEGYRAVAEDTLDSNLPVLFKPVGAARPESLYVASDADYVDYLTELMGGFGMPAFLKQRRLGMQYLLIGLRLNRDTERMLLSDIVWGAGEPAGWACMPECSAKERRFLERAGFVVLDLAPEQVLNGLSTHHEPLVRHPAGAHP</sequence>
<dbReference type="EMBL" id="FNNU01000007">
    <property type="protein sequence ID" value="SDX87831.1"/>
    <property type="molecule type" value="Genomic_DNA"/>
</dbReference>
<dbReference type="STRING" id="1007099.SAMN05216287_3990"/>
<accession>A0A1H3FA42</accession>
<dbReference type="Proteomes" id="UP000243778">
    <property type="component" value="Unassembled WGS sequence"/>
</dbReference>
<organism evidence="1 2">
    <name type="scientific">Pseudomonas kuykendallii</name>
    <dbReference type="NCBI Taxonomy" id="1007099"/>
    <lineage>
        <taxon>Bacteria</taxon>
        <taxon>Pseudomonadati</taxon>
        <taxon>Pseudomonadota</taxon>
        <taxon>Gammaproteobacteria</taxon>
        <taxon>Pseudomonadales</taxon>
        <taxon>Pseudomonadaceae</taxon>
        <taxon>Pseudomonas</taxon>
    </lineage>
</organism>
<keyword evidence="2" id="KW-1185">Reference proteome</keyword>